<evidence type="ECO:0000256" key="1">
    <source>
        <dbReference type="ARBA" id="ARBA00023110"/>
    </source>
</evidence>
<dbReference type="AlphaFoldDB" id="A0A1W2G8Z2"/>
<name>A0A1W2G8Z2_REIFA</name>
<dbReference type="EC" id="5.2.1.8" evidence="3"/>
<dbReference type="Proteomes" id="UP000192472">
    <property type="component" value="Unassembled WGS sequence"/>
</dbReference>
<sequence>MRHSILVCLLALLYSQCTQEVIRCKIETTLGDIEVELYPEKAPTTVANFLNYTDAGLYTNSSFFRACTPANEADRAIQIEVIQGGNVPEEKEMEPIQIETTKQTGLLHQHGTLSMARDKPNSATCSFFICLGDQPSLDFGGARNPDGFGFAAFGRVTQGMEVVLEIQKQKEEGQYFIEPVPILRIVRINE</sequence>
<dbReference type="EMBL" id="FWYF01000001">
    <property type="protein sequence ID" value="SMD32912.1"/>
    <property type="molecule type" value="Genomic_DNA"/>
</dbReference>
<dbReference type="GO" id="GO:0003755">
    <property type="term" value="F:peptidyl-prolyl cis-trans isomerase activity"/>
    <property type="evidence" value="ECO:0007669"/>
    <property type="project" value="UniProtKB-UniRule"/>
</dbReference>
<evidence type="ECO:0000256" key="2">
    <source>
        <dbReference type="ARBA" id="ARBA00023235"/>
    </source>
</evidence>
<dbReference type="Pfam" id="PF00160">
    <property type="entry name" value="Pro_isomerase"/>
    <property type="match status" value="1"/>
</dbReference>
<keyword evidence="2 3" id="KW-0413">Isomerase</keyword>
<evidence type="ECO:0000256" key="3">
    <source>
        <dbReference type="RuleBase" id="RU363019"/>
    </source>
</evidence>
<dbReference type="PROSITE" id="PS50072">
    <property type="entry name" value="CSA_PPIASE_2"/>
    <property type="match status" value="1"/>
</dbReference>
<evidence type="ECO:0000313" key="6">
    <source>
        <dbReference type="Proteomes" id="UP000192472"/>
    </source>
</evidence>
<keyword evidence="6" id="KW-1185">Reference proteome</keyword>
<comment type="function">
    <text evidence="3">PPIases accelerate the folding of proteins. It catalyzes the cis-trans isomerization of proline imidic peptide bonds in oligopeptides.</text>
</comment>
<feature type="domain" description="PPIase cyclophilin-type" evidence="4">
    <location>
        <begin position="27"/>
        <end position="190"/>
    </location>
</feature>
<comment type="similarity">
    <text evidence="3">Belongs to the cyclophilin-type PPIase family.</text>
</comment>
<reference evidence="5 6" key="1">
    <citation type="submission" date="2017-04" db="EMBL/GenBank/DDBJ databases">
        <authorList>
            <person name="Afonso C.L."/>
            <person name="Miller P.J."/>
            <person name="Scott M.A."/>
            <person name="Spackman E."/>
            <person name="Goraichik I."/>
            <person name="Dimitrov K.M."/>
            <person name="Suarez D.L."/>
            <person name="Swayne D.E."/>
        </authorList>
    </citation>
    <scope>NUCLEOTIDE SEQUENCE [LARGE SCALE GENOMIC DNA]</scope>
    <source>
        <strain evidence="5 6">DSM 26133</strain>
    </source>
</reference>
<protein>
    <recommendedName>
        <fullName evidence="3">Peptidyl-prolyl cis-trans isomerase</fullName>
        <shortName evidence="3">PPIase</shortName>
        <ecNumber evidence="3">5.2.1.8</ecNumber>
    </recommendedName>
</protein>
<comment type="catalytic activity">
    <reaction evidence="3">
        <text>[protein]-peptidylproline (omega=180) = [protein]-peptidylproline (omega=0)</text>
        <dbReference type="Rhea" id="RHEA:16237"/>
        <dbReference type="Rhea" id="RHEA-COMP:10747"/>
        <dbReference type="Rhea" id="RHEA-COMP:10748"/>
        <dbReference type="ChEBI" id="CHEBI:83833"/>
        <dbReference type="ChEBI" id="CHEBI:83834"/>
        <dbReference type="EC" id="5.2.1.8"/>
    </reaction>
</comment>
<evidence type="ECO:0000259" key="4">
    <source>
        <dbReference type="PROSITE" id="PS50072"/>
    </source>
</evidence>
<dbReference type="PANTHER" id="PTHR43246">
    <property type="entry name" value="PEPTIDYL-PROLYL CIS-TRANS ISOMERASE CYP38, CHLOROPLASTIC"/>
    <property type="match status" value="1"/>
</dbReference>
<dbReference type="PRINTS" id="PR00153">
    <property type="entry name" value="CSAPPISMRASE"/>
</dbReference>
<dbReference type="Gene3D" id="2.40.100.10">
    <property type="entry name" value="Cyclophilin-like"/>
    <property type="match status" value="1"/>
</dbReference>
<dbReference type="InterPro" id="IPR029000">
    <property type="entry name" value="Cyclophilin-like_dom_sf"/>
</dbReference>
<dbReference type="InterPro" id="IPR002130">
    <property type="entry name" value="Cyclophilin-type_PPIase_dom"/>
</dbReference>
<proteinExistence type="inferred from homology"/>
<dbReference type="OrthoDB" id="9807797at2"/>
<dbReference type="STRING" id="692418.SAMN04488029_1272"/>
<keyword evidence="1 3" id="KW-0697">Rotamase</keyword>
<organism evidence="5 6">
    <name type="scientific">Reichenbachiella faecimaris</name>
    <dbReference type="NCBI Taxonomy" id="692418"/>
    <lineage>
        <taxon>Bacteria</taxon>
        <taxon>Pseudomonadati</taxon>
        <taxon>Bacteroidota</taxon>
        <taxon>Cytophagia</taxon>
        <taxon>Cytophagales</taxon>
        <taxon>Reichenbachiellaceae</taxon>
        <taxon>Reichenbachiella</taxon>
    </lineage>
</organism>
<accession>A0A1W2G8Z2</accession>
<dbReference type="SUPFAM" id="SSF50891">
    <property type="entry name" value="Cyclophilin-like"/>
    <property type="match status" value="1"/>
</dbReference>
<evidence type="ECO:0000313" key="5">
    <source>
        <dbReference type="EMBL" id="SMD32912.1"/>
    </source>
</evidence>
<dbReference type="CDD" id="cd00317">
    <property type="entry name" value="cyclophilin"/>
    <property type="match status" value="1"/>
</dbReference>
<dbReference type="InterPro" id="IPR044665">
    <property type="entry name" value="E_coli_cyclophilin_A-like"/>
</dbReference>
<gene>
    <name evidence="5" type="ORF">SAMN04488029_1272</name>
</gene>